<evidence type="ECO:0000256" key="4">
    <source>
        <dbReference type="ARBA" id="ARBA00015486"/>
    </source>
</evidence>
<comment type="caution">
    <text evidence="11">The sequence shown here is derived from an EMBL/GenBank/DDBJ whole genome shotgun (WGS) entry which is preliminary data.</text>
</comment>
<dbReference type="HAMAP" id="MF_00230">
    <property type="entry name" value="CobT"/>
    <property type="match status" value="1"/>
</dbReference>
<dbReference type="CDD" id="cd02439">
    <property type="entry name" value="DMB-PRT_CobT"/>
    <property type="match status" value="1"/>
</dbReference>
<dbReference type="Proteomes" id="UP001597459">
    <property type="component" value="Unassembled WGS sequence"/>
</dbReference>
<evidence type="ECO:0000313" key="11">
    <source>
        <dbReference type="EMBL" id="MFD2591988.1"/>
    </source>
</evidence>
<evidence type="ECO:0000256" key="10">
    <source>
        <dbReference type="HAMAP-Rule" id="MF_00230"/>
    </source>
</evidence>
<dbReference type="InterPro" id="IPR017846">
    <property type="entry name" value="Nict_dMeBzImd_PRibTrfase_bact"/>
</dbReference>
<evidence type="ECO:0000256" key="7">
    <source>
        <dbReference type="ARBA" id="ARBA00022679"/>
    </source>
</evidence>
<comment type="function">
    <text evidence="10">Catalyzes the synthesis of alpha-ribazole-5'-phosphate from nicotinate mononucleotide (NAMN) and 5,6-dimethylbenzimidazole (DMB).</text>
</comment>
<evidence type="ECO:0000256" key="6">
    <source>
        <dbReference type="ARBA" id="ARBA00022676"/>
    </source>
</evidence>
<name>A0ABW5N9L7_9FLAO</name>
<evidence type="ECO:0000313" key="12">
    <source>
        <dbReference type="Proteomes" id="UP001597459"/>
    </source>
</evidence>
<comment type="pathway">
    <text evidence="1 10">Nucleoside biosynthesis; alpha-ribazole biosynthesis; alpha-ribazole from 5,6-dimethylbenzimidazole: step 1/2.</text>
</comment>
<dbReference type="RefSeq" id="WP_378255498.1">
    <property type="nucleotide sequence ID" value="NZ_JBHSJV010000001.1"/>
</dbReference>
<feature type="active site" description="Proton acceptor" evidence="10">
    <location>
        <position position="312"/>
    </location>
</feature>
<evidence type="ECO:0000256" key="8">
    <source>
        <dbReference type="ARBA" id="ARBA00030686"/>
    </source>
</evidence>
<dbReference type="EC" id="2.4.2.21" evidence="3 10"/>
<dbReference type="Gene3D" id="3.40.50.10210">
    <property type="match status" value="1"/>
</dbReference>
<dbReference type="PANTHER" id="PTHR43463">
    <property type="entry name" value="NICOTINATE-NUCLEOTIDE--DIMETHYLBENZIMIDAZOLE PHOSPHORIBOSYLTRANSFERASE"/>
    <property type="match status" value="1"/>
</dbReference>
<sequence length="348" mass="37291">MNFNITSISNDELEGKLKHKIDNKTKPKGALGTLECIAKQIGLIQNTLEPSIQNPTMIVFAGDHGIAAKGEVNPFPQEVTSQMVFNFLQGGAAINTFCNLNTMNLSIVDAGVNFDFKDVEGLIDAKIDYGTKNYQEQPAMTPQQLHAAIERGSTIVKEHQSNDCNTIAFGEMGIGNTSAASLLMAYYTGIPIEDCIGAGTGLQEAAIQNKINILSKVYNSYSPKSAMEALATFGGFEIAMITGAILEAAQLKMTIIIDGFIVTAALLAAQAIHSKVIDYCIFAHNSGEQGHQKMLRFLDKVPLLNLGLRLGEGTGAAIALPIIQSAVSFLNQMASFEDAAVSDEVVKR</sequence>
<keyword evidence="12" id="KW-1185">Reference proteome</keyword>
<gene>
    <name evidence="10 11" type="primary">cobT</name>
    <name evidence="11" type="ORF">ACFSTE_14210</name>
</gene>
<evidence type="ECO:0000256" key="5">
    <source>
        <dbReference type="ARBA" id="ARBA00022573"/>
    </source>
</evidence>
<keyword evidence="6 10" id="KW-0328">Glycosyltransferase</keyword>
<dbReference type="Pfam" id="PF02277">
    <property type="entry name" value="DBI_PRT"/>
    <property type="match status" value="1"/>
</dbReference>
<accession>A0ABW5N9L7</accession>
<evidence type="ECO:0000256" key="2">
    <source>
        <dbReference type="ARBA" id="ARBA00007110"/>
    </source>
</evidence>
<dbReference type="EMBL" id="JBHULX010000028">
    <property type="protein sequence ID" value="MFD2591988.1"/>
    <property type="molecule type" value="Genomic_DNA"/>
</dbReference>
<evidence type="ECO:0000256" key="3">
    <source>
        <dbReference type="ARBA" id="ARBA00011991"/>
    </source>
</evidence>
<organism evidence="11 12">
    <name type="scientific">Aquimarina hainanensis</name>
    <dbReference type="NCBI Taxonomy" id="1578017"/>
    <lineage>
        <taxon>Bacteria</taxon>
        <taxon>Pseudomonadati</taxon>
        <taxon>Bacteroidota</taxon>
        <taxon>Flavobacteriia</taxon>
        <taxon>Flavobacteriales</taxon>
        <taxon>Flavobacteriaceae</taxon>
        <taxon>Aquimarina</taxon>
    </lineage>
</organism>
<dbReference type="InterPro" id="IPR023195">
    <property type="entry name" value="Nict_dMeBzImd_PRibTrfase_N"/>
</dbReference>
<dbReference type="NCBIfam" id="TIGR03160">
    <property type="entry name" value="cobT_DBIPRT"/>
    <property type="match status" value="1"/>
</dbReference>
<dbReference type="Gene3D" id="1.10.1610.10">
    <property type="match status" value="1"/>
</dbReference>
<dbReference type="InterPro" id="IPR036087">
    <property type="entry name" value="Nict_dMeBzImd_PRibTrfase_sf"/>
</dbReference>
<evidence type="ECO:0000256" key="1">
    <source>
        <dbReference type="ARBA" id="ARBA00005049"/>
    </source>
</evidence>
<dbReference type="GO" id="GO:0008939">
    <property type="term" value="F:nicotinate-nucleotide-dimethylbenzimidazole phosphoribosyltransferase activity"/>
    <property type="evidence" value="ECO:0007669"/>
    <property type="project" value="UniProtKB-EC"/>
</dbReference>
<protein>
    <recommendedName>
        <fullName evidence="4 10">Nicotinate-nucleotide--dimethylbenzimidazole phosphoribosyltransferase</fullName>
        <shortName evidence="10">NN:DBI PRT</shortName>
        <ecNumber evidence="3 10">2.4.2.21</ecNumber>
    </recommendedName>
    <alternativeName>
        <fullName evidence="8 10">N(1)-alpha-phosphoribosyltransferase</fullName>
    </alternativeName>
</protein>
<evidence type="ECO:0000256" key="9">
    <source>
        <dbReference type="ARBA" id="ARBA00047340"/>
    </source>
</evidence>
<dbReference type="NCBIfam" id="NF000996">
    <property type="entry name" value="PRK00105.1"/>
    <property type="match status" value="1"/>
</dbReference>
<keyword evidence="7 10" id="KW-0808">Transferase</keyword>
<proteinExistence type="inferred from homology"/>
<dbReference type="SUPFAM" id="SSF52733">
    <property type="entry name" value="Nicotinate mononucleotide:5,6-dimethylbenzimidazole phosphoribosyltransferase (CobT)"/>
    <property type="match status" value="1"/>
</dbReference>
<reference evidence="12" key="1">
    <citation type="journal article" date="2019" name="Int. J. Syst. Evol. Microbiol.">
        <title>The Global Catalogue of Microorganisms (GCM) 10K type strain sequencing project: providing services to taxonomists for standard genome sequencing and annotation.</title>
        <authorList>
            <consortium name="The Broad Institute Genomics Platform"/>
            <consortium name="The Broad Institute Genome Sequencing Center for Infectious Disease"/>
            <person name="Wu L."/>
            <person name="Ma J."/>
        </authorList>
    </citation>
    <scope>NUCLEOTIDE SEQUENCE [LARGE SCALE GENOMIC DNA]</scope>
    <source>
        <strain evidence="12">KCTC 42423</strain>
    </source>
</reference>
<keyword evidence="5 10" id="KW-0169">Cobalamin biosynthesis</keyword>
<dbReference type="InterPro" id="IPR003200">
    <property type="entry name" value="Nict_dMeBzImd_PRibTrfase"/>
</dbReference>
<dbReference type="PANTHER" id="PTHR43463:SF1">
    <property type="entry name" value="NICOTINATE-NUCLEOTIDE--DIMETHYLBENZIMIDAZOLE PHOSPHORIBOSYLTRANSFERASE"/>
    <property type="match status" value="1"/>
</dbReference>
<comment type="similarity">
    <text evidence="2 10">Belongs to the CobT family.</text>
</comment>
<comment type="catalytic activity">
    <reaction evidence="9 10">
        <text>5,6-dimethylbenzimidazole + nicotinate beta-D-ribonucleotide = alpha-ribazole 5'-phosphate + nicotinate + H(+)</text>
        <dbReference type="Rhea" id="RHEA:11196"/>
        <dbReference type="ChEBI" id="CHEBI:15378"/>
        <dbReference type="ChEBI" id="CHEBI:15890"/>
        <dbReference type="ChEBI" id="CHEBI:32544"/>
        <dbReference type="ChEBI" id="CHEBI:57502"/>
        <dbReference type="ChEBI" id="CHEBI:57918"/>
        <dbReference type="EC" id="2.4.2.21"/>
    </reaction>
</comment>